<dbReference type="Proteomes" id="UP001589568">
    <property type="component" value="Unassembled WGS sequence"/>
</dbReference>
<comment type="caution">
    <text evidence="3">The sequence shown here is derived from an EMBL/GenBank/DDBJ whole genome shotgun (WGS) entry which is preliminary data.</text>
</comment>
<evidence type="ECO:0000313" key="3">
    <source>
        <dbReference type="EMBL" id="MFB9476671.1"/>
    </source>
</evidence>
<sequence>MNADAPPHDHLSDYLSRICDVVLLTAEEEVELARRMEAGTYAAHLIEQGAAAPELEMVAAFDPASRPRPWTDLAVLAAWTLAGTAVLGLRGRIRRRDFGPWSRRRSLTRL</sequence>
<dbReference type="SUPFAM" id="SSF88946">
    <property type="entry name" value="Sigma2 domain of RNA polymerase sigma factors"/>
    <property type="match status" value="1"/>
</dbReference>
<dbReference type="Pfam" id="PF00140">
    <property type="entry name" value="Sigma70_r1_2"/>
    <property type="match status" value="1"/>
</dbReference>
<keyword evidence="1" id="KW-1133">Transmembrane helix</keyword>
<feature type="transmembrane region" description="Helical" evidence="1">
    <location>
        <begin position="70"/>
        <end position="89"/>
    </location>
</feature>
<proteinExistence type="predicted"/>
<keyword evidence="4" id="KW-1185">Reference proteome</keyword>
<keyword evidence="1" id="KW-0472">Membrane</keyword>
<dbReference type="InterPro" id="IPR013325">
    <property type="entry name" value="RNA_pol_sigma_r2"/>
</dbReference>
<gene>
    <name evidence="3" type="ORF">ACFFR3_44880</name>
</gene>
<evidence type="ECO:0000259" key="2">
    <source>
        <dbReference type="Pfam" id="PF00140"/>
    </source>
</evidence>
<feature type="domain" description="RNA polymerase sigma-70 region 1.2" evidence="2">
    <location>
        <begin position="9"/>
        <end position="39"/>
    </location>
</feature>
<reference evidence="3 4" key="1">
    <citation type="submission" date="2024-09" db="EMBL/GenBank/DDBJ databases">
        <authorList>
            <person name="Sun Q."/>
            <person name="Mori K."/>
        </authorList>
    </citation>
    <scope>NUCLEOTIDE SEQUENCE [LARGE SCALE GENOMIC DNA]</scope>
    <source>
        <strain evidence="3 4">JCM 3324</strain>
    </source>
</reference>
<dbReference type="InterPro" id="IPR009042">
    <property type="entry name" value="RNA_pol_sigma70_r1_2"/>
</dbReference>
<dbReference type="RefSeq" id="WP_364382487.1">
    <property type="nucleotide sequence ID" value="NZ_JBHMCF010000052.1"/>
</dbReference>
<keyword evidence="1" id="KW-0812">Transmembrane</keyword>
<dbReference type="EMBL" id="JBHMCF010000052">
    <property type="protein sequence ID" value="MFB9476671.1"/>
    <property type="molecule type" value="Genomic_DNA"/>
</dbReference>
<protein>
    <submittedName>
        <fullName evidence="3">Sigma-70 factor domain-containing protein</fullName>
    </submittedName>
</protein>
<name>A0ABV5P3E6_9ACTN</name>
<dbReference type="Gene3D" id="1.20.120.1810">
    <property type="match status" value="1"/>
</dbReference>
<accession>A0ABV5P3E6</accession>
<evidence type="ECO:0000313" key="4">
    <source>
        <dbReference type="Proteomes" id="UP001589568"/>
    </source>
</evidence>
<organism evidence="3 4">
    <name type="scientific">Nonomuraea salmonea</name>
    <dbReference type="NCBI Taxonomy" id="46181"/>
    <lineage>
        <taxon>Bacteria</taxon>
        <taxon>Bacillati</taxon>
        <taxon>Actinomycetota</taxon>
        <taxon>Actinomycetes</taxon>
        <taxon>Streptosporangiales</taxon>
        <taxon>Streptosporangiaceae</taxon>
        <taxon>Nonomuraea</taxon>
    </lineage>
</organism>
<evidence type="ECO:0000256" key="1">
    <source>
        <dbReference type="SAM" id="Phobius"/>
    </source>
</evidence>